<accession>A0A8S9ZMZ1</accession>
<dbReference type="InterPro" id="IPR036390">
    <property type="entry name" value="WH_DNA-bd_sf"/>
</dbReference>
<keyword evidence="5" id="KW-0832">Ubl conjugation</keyword>
<gene>
    <name evidence="10" type="ORF">Mgra_00005919</name>
</gene>
<dbReference type="PROSITE" id="PS50069">
    <property type="entry name" value="CULLIN_2"/>
    <property type="match status" value="1"/>
</dbReference>
<keyword evidence="11" id="KW-1185">Reference proteome</keyword>
<evidence type="ECO:0000256" key="7">
    <source>
        <dbReference type="PROSITE-ProRule" id="PRU00330"/>
    </source>
</evidence>
<dbReference type="SUPFAM" id="SSF74788">
    <property type="entry name" value="Cullin repeat-like"/>
    <property type="match status" value="1"/>
</dbReference>
<organism evidence="10 11">
    <name type="scientific">Meloidogyne graminicola</name>
    <dbReference type="NCBI Taxonomy" id="189291"/>
    <lineage>
        <taxon>Eukaryota</taxon>
        <taxon>Metazoa</taxon>
        <taxon>Ecdysozoa</taxon>
        <taxon>Nematoda</taxon>
        <taxon>Chromadorea</taxon>
        <taxon>Rhabditida</taxon>
        <taxon>Tylenchina</taxon>
        <taxon>Tylenchomorpha</taxon>
        <taxon>Tylenchoidea</taxon>
        <taxon>Meloidogynidae</taxon>
        <taxon>Meloidogyninae</taxon>
        <taxon>Meloidogyne</taxon>
    </lineage>
</organism>
<evidence type="ECO:0000313" key="10">
    <source>
        <dbReference type="EMBL" id="KAF7634671.1"/>
    </source>
</evidence>
<dbReference type="InterPro" id="IPR036388">
    <property type="entry name" value="WH-like_DNA-bd_sf"/>
</dbReference>
<dbReference type="SUPFAM" id="SSF75632">
    <property type="entry name" value="Cullin homology domain"/>
    <property type="match status" value="1"/>
</dbReference>
<dbReference type="GO" id="GO:0031625">
    <property type="term" value="F:ubiquitin protein ligase binding"/>
    <property type="evidence" value="ECO:0007669"/>
    <property type="project" value="InterPro"/>
</dbReference>
<dbReference type="PANTHER" id="PTHR11932">
    <property type="entry name" value="CULLIN"/>
    <property type="match status" value="1"/>
</dbReference>
<dbReference type="SUPFAM" id="SSF46785">
    <property type="entry name" value="Winged helix' DNA-binding domain"/>
    <property type="match status" value="1"/>
</dbReference>
<dbReference type="Gene3D" id="3.30.230.130">
    <property type="entry name" value="Cullin, Chain C, Domain 2"/>
    <property type="match status" value="1"/>
</dbReference>
<keyword evidence="3" id="KW-1017">Isopeptide bond</keyword>
<dbReference type="Proteomes" id="UP000605970">
    <property type="component" value="Unassembled WGS sequence"/>
</dbReference>
<dbReference type="Pfam" id="PF00888">
    <property type="entry name" value="Cullin"/>
    <property type="match status" value="1"/>
</dbReference>
<proteinExistence type="inferred from homology"/>
<evidence type="ECO:0000256" key="2">
    <source>
        <dbReference type="ARBA" id="ARBA00006019"/>
    </source>
</evidence>
<dbReference type="SMART" id="SM00182">
    <property type="entry name" value="CULLIN"/>
    <property type="match status" value="1"/>
</dbReference>
<protein>
    <recommendedName>
        <fullName evidence="6">Cullin-5</fullName>
    </recommendedName>
</protein>
<dbReference type="FunFam" id="1.20.1310.10:FF:000014">
    <property type="entry name" value="Cullin 5"/>
    <property type="match status" value="1"/>
</dbReference>
<dbReference type="Pfam" id="PF26557">
    <property type="entry name" value="Cullin_AB"/>
    <property type="match status" value="1"/>
</dbReference>
<evidence type="ECO:0000256" key="6">
    <source>
        <dbReference type="ARBA" id="ARBA00040451"/>
    </source>
</evidence>
<dbReference type="Gene3D" id="1.20.1310.10">
    <property type="entry name" value="Cullin Repeats"/>
    <property type="match status" value="4"/>
</dbReference>
<evidence type="ECO:0000256" key="1">
    <source>
        <dbReference type="ARBA" id="ARBA00004906"/>
    </source>
</evidence>
<dbReference type="GO" id="GO:0006511">
    <property type="term" value="P:ubiquitin-dependent protein catabolic process"/>
    <property type="evidence" value="ECO:0007669"/>
    <property type="project" value="InterPro"/>
</dbReference>
<reference evidence="10" key="1">
    <citation type="journal article" date="2020" name="Ecol. Evol.">
        <title>Genome structure and content of the rice root-knot nematode (Meloidogyne graminicola).</title>
        <authorList>
            <person name="Phan N.T."/>
            <person name="Danchin E.G.J."/>
            <person name="Klopp C."/>
            <person name="Perfus-Barbeoch L."/>
            <person name="Kozlowski D.K."/>
            <person name="Koutsovoulos G.D."/>
            <person name="Lopez-Roques C."/>
            <person name="Bouchez O."/>
            <person name="Zahm M."/>
            <person name="Besnard G."/>
            <person name="Bellafiore S."/>
        </authorList>
    </citation>
    <scope>NUCLEOTIDE SEQUENCE</scope>
    <source>
        <strain evidence="10">VN-18</strain>
    </source>
</reference>
<dbReference type="OrthoDB" id="27073at2759"/>
<comment type="caution">
    <text evidence="10">The sequence shown here is derived from an EMBL/GenBank/DDBJ whole genome shotgun (WGS) entry which is preliminary data.</text>
</comment>
<evidence type="ECO:0000313" key="11">
    <source>
        <dbReference type="Proteomes" id="UP000605970"/>
    </source>
</evidence>
<dbReference type="InterPro" id="IPR016158">
    <property type="entry name" value="Cullin_homology"/>
</dbReference>
<dbReference type="AlphaFoldDB" id="A0A8S9ZMZ1"/>
<name>A0A8S9ZMZ1_9BILA</name>
<dbReference type="InterPro" id="IPR001373">
    <property type="entry name" value="Cullin_N"/>
</dbReference>
<comment type="similarity">
    <text evidence="2 7 8">Belongs to the cullin family.</text>
</comment>
<evidence type="ECO:0000259" key="9">
    <source>
        <dbReference type="PROSITE" id="PS50069"/>
    </source>
</evidence>
<comment type="pathway">
    <text evidence="1">Protein modification; protein ubiquitination.</text>
</comment>
<dbReference type="Gene3D" id="1.10.10.10">
    <property type="entry name" value="Winged helix-like DNA-binding domain superfamily/Winged helix DNA-binding domain"/>
    <property type="match status" value="1"/>
</dbReference>
<dbReference type="InterPro" id="IPR036317">
    <property type="entry name" value="Cullin_homology_sf"/>
</dbReference>
<dbReference type="InterPro" id="IPR016159">
    <property type="entry name" value="Cullin_repeat-like_dom_sf"/>
</dbReference>
<sequence length="776" mass="90811">MESPLLYGSNNNNVCFEDEWEKSLPVVRNLLHKENVSKFEWQDLFSTNNRIASWVENGSDRLFYKLKDELTKHVCEAAKKILPISDVDSLLKAYINEWESYSLLCRYLPLPFCFIERKQDEKMFRDNSKNGLIVRDVMLSRWNKYVFSGISTRLLNSAMSLIDRERNGELVNSQHIIGVRESFFDLDIPGFNNYEEQFEEQYIIFTEQFYSTRTAQILEENGIIAYMSYVDEKLVEEEERAKRYLDREIDGKSRLMEKCVQVLIINYQDQLLAEASSLIKSGQINRLKILYRLINRTNDGIPILLDALRTHICTEGLAAMHAHAAEICTDSEKYVHQLLEQYTRFSSLVNNAFNNDARFLTVRDQAFRDIVNNTDVFRLELGGGNKGGGKAQSTESKCPELLANYCDLLLRKSNLTKRFTCDEIDERLNNVLLVLKYVQAKDVFMRYHKTHLSRRLILELVADQEKEEMLVNKFREVGMPVDFVNKLFRMLQDIEINKDLNSAFKNSVSTSENCSEMSDCVNIKILNAGAWSRNKESIHLTLPRELEDLLPQVEEFYKKQHCGRKLNWAHHWSTGTIFFTNNLGKFDLEVTTQQMAILFCWNDRPLDRITFDSIRLATELSEIELIKTLLSLVAFPKNRHQLILCDSIQPITPKSFIKSTEFWVNQQFCLVKNDKPQTRGKLNLIGRLQLNQEQGIEEEHEEILQLRRFRVQEAIVKIMKTRKRFTQAQLQTELVDVLKNMFLPSRKLIKEQIEWLIEQKFLGRDPGDMNTFIYIT</sequence>
<feature type="domain" description="Cullin family profile" evidence="9">
    <location>
        <begin position="397"/>
        <end position="633"/>
    </location>
</feature>
<dbReference type="InterPro" id="IPR019559">
    <property type="entry name" value="Cullin_neddylation_domain"/>
</dbReference>
<evidence type="ECO:0000256" key="4">
    <source>
        <dbReference type="ARBA" id="ARBA00022786"/>
    </source>
</evidence>
<evidence type="ECO:0000256" key="3">
    <source>
        <dbReference type="ARBA" id="ARBA00022499"/>
    </source>
</evidence>
<dbReference type="FunFam" id="3.30.230.130:FF:000004">
    <property type="entry name" value="Cullin 5"/>
    <property type="match status" value="1"/>
</dbReference>
<dbReference type="FunFam" id="1.20.1310.10:FF:000009">
    <property type="entry name" value="Cullin 5"/>
    <property type="match status" value="1"/>
</dbReference>
<evidence type="ECO:0000256" key="5">
    <source>
        <dbReference type="ARBA" id="ARBA00022843"/>
    </source>
</evidence>
<dbReference type="InterPro" id="IPR059120">
    <property type="entry name" value="Cullin-like_AB"/>
</dbReference>
<dbReference type="EMBL" id="JABEBT010000053">
    <property type="protein sequence ID" value="KAF7634671.1"/>
    <property type="molecule type" value="Genomic_DNA"/>
</dbReference>
<dbReference type="InterPro" id="IPR045093">
    <property type="entry name" value="Cullin"/>
</dbReference>
<keyword evidence="4" id="KW-0833">Ubl conjugation pathway</keyword>
<dbReference type="Pfam" id="PF10557">
    <property type="entry name" value="Cullin_Nedd8"/>
    <property type="match status" value="1"/>
</dbReference>
<evidence type="ECO:0000256" key="8">
    <source>
        <dbReference type="RuleBase" id="RU003829"/>
    </source>
</evidence>
<dbReference type="SMART" id="SM00884">
    <property type="entry name" value="Cullin_Nedd8"/>
    <property type="match status" value="1"/>
</dbReference>